<dbReference type="PANTHER" id="PTHR30486">
    <property type="entry name" value="TWITCHING MOTILITY PROTEIN PILT"/>
    <property type="match status" value="1"/>
</dbReference>
<keyword evidence="5" id="KW-1185">Reference proteome</keyword>
<dbReference type="InterPro" id="IPR008984">
    <property type="entry name" value="SMAD_FHA_dom_sf"/>
</dbReference>
<dbReference type="Pfam" id="PF00437">
    <property type="entry name" value="T2SSE"/>
    <property type="match status" value="1"/>
</dbReference>
<dbReference type="AlphaFoldDB" id="A0A1W6YJ46"/>
<dbReference type="Gene3D" id="2.60.200.20">
    <property type="match status" value="1"/>
</dbReference>
<organism evidence="4 5">
    <name type="scientific">Bordetella genomosp. 8</name>
    <dbReference type="NCBI Taxonomy" id="1416806"/>
    <lineage>
        <taxon>Bacteria</taxon>
        <taxon>Pseudomonadati</taxon>
        <taxon>Pseudomonadota</taxon>
        <taxon>Betaproteobacteria</taxon>
        <taxon>Burkholderiales</taxon>
        <taxon>Alcaligenaceae</taxon>
        <taxon>Bordetella</taxon>
    </lineage>
</organism>
<evidence type="ECO:0000256" key="1">
    <source>
        <dbReference type="ARBA" id="ARBA00006611"/>
    </source>
</evidence>
<comment type="similarity">
    <text evidence="1">Belongs to the GSP E family.</text>
</comment>
<dbReference type="RefSeq" id="WP_086064278.1">
    <property type="nucleotide sequence ID" value="NZ_CP021108.1"/>
</dbReference>
<evidence type="ECO:0000313" key="5">
    <source>
        <dbReference type="Proteomes" id="UP000194151"/>
    </source>
</evidence>
<dbReference type="InterPro" id="IPR001482">
    <property type="entry name" value="T2SS/T4SS_dom"/>
</dbReference>
<dbReference type="STRING" id="1416806.CAL12_09585"/>
<name>A0A1W6YJ46_9BORD</name>
<feature type="domain" description="FHA" evidence="3">
    <location>
        <begin position="22"/>
        <end position="71"/>
    </location>
</feature>
<dbReference type="OrthoDB" id="9810761at2"/>
<sequence>MLEIELQFEDGTHRIVRVQPPVVLGRAPHCGIRIRHWRVGREHARFLVSGQDVVIEDAGTLSGTLVNGRRVARYGPLTSNDEVLVGPCLMKVRREPFLPMAAQALPPAAVAMPLSETTLRDVAADRQAYGLDTDMTDMTDVTDVTDVRPAIDLLPHRQRLQSALLDALDLRRRDVAKMSDSLLRSEAAERLSALVREDTQIPAGVDPDALMREVLDEALGFGPLSPLLEDPGVTEIMVNRHDEIYVERDGRLVRHAAAFSSEQAVLRVLERIVAPIGRRIDESSPMVDARLADGSRVNAVVAPVALKGATLTIRKFPQRALGMPDLVLRGSLDPSMADFLARCVAERVNIVVSGGTGSGKTTLLNILSNAIPGGERIITIEDAAELRLRHAHVVALEARPANMEGRGHIAIRDLVRNALRMRPDRIVVGECRGAEAFDMLAAMNTGHEGSLTTLHANSPRDALGRLETMILMAGMDLPLAAVREHIASSIHLIVQQARMPDGRRLVTAIVEVTGMEAGRIQTQPLFVHEGGPARGGFSGCGTMPTFADAWREAGRPLDPALFTGRTPSLPPSPSLADETMEGASAYAESARTRRARGMPRTVAP</sequence>
<dbReference type="InterPro" id="IPR050921">
    <property type="entry name" value="T4SS_GSP_E_ATPase"/>
</dbReference>
<dbReference type="InterPro" id="IPR027417">
    <property type="entry name" value="P-loop_NTPase"/>
</dbReference>
<dbReference type="CDD" id="cd00060">
    <property type="entry name" value="FHA"/>
    <property type="match status" value="1"/>
</dbReference>
<dbReference type="PANTHER" id="PTHR30486:SF15">
    <property type="entry name" value="TYPE II_IV SECRETION SYSTEM ATPASE"/>
    <property type="match status" value="1"/>
</dbReference>
<dbReference type="PROSITE" id="PS50006">
    <property type="entry name" value="FHA_DOMAIN"/>
    <property type="match status" value="1"/>
</dbReference>
<dbReference type="Gene3D" id="3.30.450.380">
    <property type="match status" value="1"/>
</dbReference>
<gene>
    <name evidence="4" type="ORF">CAL12_09585</name>
</gene>
<dbReference type="SUPFAM" id="SSF52540">
    <property type="entry name" value="P-loop containing nucleoside triphosphate hydrolases"/>
    <property type="match status" value="1"/>
</dbReference>
<dbReference type="EMBL" id="CP021108">
    <property type="protein sequence ID" value="ARP81070.1"/>
    <property type="molecule type" value="Genomic_DNA"/>
</dbReference>
<proteinExistence type="inferred from homology"/>
<dbReference type="KEGG" id="bgv:CAL12_09585"/>
<dbReference type="SUPFAM" id="SSF49879">
    <property type="entry name" value="SMAD/FHA domain"/>
    <property type="match status" value="1"/>
</dbReference>
<dbReference type="Pfam" id="PF00498">
    <property type="entry name" value="FHA"/>
    <property type="match status" value="1"/>
</dbReference>
<dbReference type="GO" id="GO:0016887">
    <property type="term" value="F:ATP hydrolysis activity"/>
    <property type="evidence" value="ECO:0007669"/>
    <property type="project" value="InterPro"/>
</dbReference>
<accession>A0A1W6YJ46</accession>
<dbReference type="InterPro" id="IPR000253">
    <property type="entry name" value="FHA_dom"/>
</dbReference>
<evidence type="ECO:0000256" key="2">
    <source>
        <dbReference type="SAM" id="MobiDB-lite"/>
    </source>
</evidence>
<dbReference type="CDD" id="cd01130">
    <property type="entry name" value="VirB11-like_ATPase"/>
    <property type="match status" value="1"/>
</dbReference>
<protein>
    <recommendedName>
        <fullName evidence="3">FHA domain-containing protein</fullName>
    </recommendedName>
</protein>
<reference evidence="4 5" key="1">
    <citation type="submission" date="2017-05" db="EMBL/GenBank/DDBJ databases">
        <title>Complete and WGS of Bordetella genogroups.</title>
        <authorList>
            <person name="Spilker T."/>
            <person name="LiPuma J."/>
        </authorList>
    </citation>
    <scope>NUCLEOTIDE SEQUENCE [LARGE SCALE GENOMIC DNA]</scope>
    <source>
        <strain evidence="4 5">AU19157</strain>
    </source>
</reference>
<evidence type="ECO:0000259" key="3">
    <source>
        <dbReference type="PROSITE" id="PS50006"/>
    </source>
</evidence>
<dbReference type="Gene3D" id="3.40.50.300">
    <property type="entry name" value="P-loop containing nucleotide triphosphate hydrolases"/>
    <property type="match status" value="1"/>
</dbReference>
<feature type="region of interest" description="Disordered" evidence="2">
    <location>
        <begin position="563"/>
        <end position="604"/>
    </location>
</feature>
<evidence type="ECO:0000313" key="4">
    <source>
        <dbReference type="EMBL" id="ARP81070.1"/>
    </source>
</evidence>
<dbReference type="Proteomes" id="UP000194151">
    <property type="component" value="Chromosome"/>
</dbReference>
<dbReference type="SMART" id="SM00240">
    <property type="entry name" value="FHA"/>
    <property type="match status" value="1"/>
</dbReference>